<dbReference type="SUPFAM" id="SSF55920">
    <property type="entry name" value="Creatinase/aminopeptidase"/>
    <property type="match status" value="1"/>
</dbReference>
<feature type="binding site" evidence="6">
    <location>
        <position position="111"/>
    </location>
    <ligand>
        <name>a divalent metal cation</name>
        <dbReference type="ChEBI" id="CHEBI:60240"/>
        <label>1</label>
    </ligand>
</feature>
<protein>
    <recommendedName>
        <fullName evidence="6 7">Methionine aminopeptidase</fullName>
        <shortName evidence="6">MAP</shortName>
        <shortName evidence="6">MetAP</shortName>
        <ecNumber evidence="6 7">3.4.11.18</ecNumber>
    </recommendedName>
    <alternativeName>
        <fullName evidence="6">Peptidase M</fullName>
    </alternativeName>
</protein>
<feature type="binding site" evidence="6">
    <location>
        <position position="122"/>
    </location>
    <ligand>
        <name>a divalent metal cation</name>
        <dbReference type="ChEBI" id="CHEBI:60240"/>
        <label>2</label>
        <note>catalytic</note>
    </ligand>
</feature>
<feature type="binding site" evidence="6">
    <location>
        <position position="218"/>
    </location>
    <ligand>
        <name>a divalent metal cation</name>
        <dbReference type="ChEBI" id="CHEBI:60240"/>
        <label>2</label>
        <note>catalytic</note>
    </ligand>
</feature>
<feature type="binding site" evidence="6">
    <location>
        <position position="185"/>
    </location>
    <ligand>
        <name>a divalent metal cation</name>
        <dbReference type="ChEBI" id="CHEBI:60240"/>
        <label>2</label>
        <note>catalytic</note>
    </ligand>
</feature>
<dbReference type="OrthoDB" id="9802055at2"/>
<evidence type="ECO:0000256" key="2">
    <source>
        <dbReference type="ARBA" id="ARBA00022438"/>
    </source>
</evidence>
<dbReference type="InterPro" id="IPR002467">
    <property type="entry name" value="Pept_M24A_MAP1"/>
</dbReference>
<dbReference type="eggNOG" id="COG0024">
    <property type="taxonomic scope" value="Bacteria"/>
</dbReference>
<evidence type="ECO:0000256" key="6">
    <source>
        <dbReference type="HAMAP-Rule" id="MF_01974"/>
    </source>
</evidence>
<keyword evidence="2 6" id="KW-0031">Aminopeptidase</keyword>
<dbReference type="GO" id="GO:0046872">
    <property type="term" value="F:metal ion binding"/>
    <property type="evidence" value="ECO:0007669"/>
    <property type="project" value="UniProtKB-UniRule"/>
</dbReference>
<evidence type="ECO:0000256" key="7">
    <source>
        <dbReference type="RuleBase" id="RU003653"/>
    </source>
</evidence>
<dbReference type="GO" id="GO:0070006">
    <property type="term" value="F:metalloaminopeptidase activity"/>
    <property type="evidence" value="ECO:0007669"/>
    <property type="project" value="UniProtKB-UniRule"/>
</dbReference>
<keyword evidence="4 6" id="KW-0479">Metal-binding</keyword>
<dbReference type="RefSeq" id="WP_011241143.1">
    <property type="nucleotide sequence ID" value="NC_017262.1"/>
</dbReference>
<dbReference type="EC" id="3.4.11.18" evidence="6 7"/>
<dbReference type="HAMAP" id="MF_01974">
    <property type="entry name" value="MetAP_1"/>
    <property type="match status" value="1"/>
</dbReference>
<dbReference type="PANTHER" id="PTHR43330:SF27">
    <property type="entry name" value="METHIONINE AMINOPEPTIDASE"/>
    <property type="match status" value="1"/>
</dbReference>
<dbReference type="GO" id="GO:0006508">
    <property type="term" value="P:proteolysis"/>
    <property type="evidence" value="ECO:0007669"/>
    <property type="project" value="UniProtKB-KW"/>
</dbReference>
<dbReference type="Gene3D" id="3.90.230.10">
    <property type="entry name" value="Creatinase/methionine aminopeptidase superfamily"/>
    <property type="match status" value="1"/>
</dbReference>
<name>A0A0H3FVS1_ZYMMA</name>
<dbReference type="InterPro" id="IPR036005">
    <property type="entry name" value="Creatinase/aminopeptidase-like"/>
</dbReference>
<feature type="binding site" evidence="6">
    <location>
        <position position="94"/>
    </location>
    <ligand>
        <name>substrate</name>
    </ligand>
</feature>
<keyword evidence="3 6" id="KW-0645">Protease</keyword>
<comment type="subunit">
    <text evidence="6">Monomer.</text>
</comment>
<dbReference type="Pfam" id="PF00557">
    <property type="entry name" value="Peptidase_M24"/>
    <property type="match status" value="1"/>
</dbReference>
<feature type="binding site" evidence="6">
    <location>
        <position position="192"/>
    </location>
    <ligand>
        <name>substrate</name>
    </ligand>
</feature>
<gene>
    <name evidence="6" type="primary">map</name>
    <name evidence="9" type="ordered locus">Zmob_0008</name>
</gene>
<feature type="binding site" evidence="6">
    <location>
        <position position="249"/>
    </location>
    <ligand>
        <name>a divalent metal cation</name>
        <dbReference type="ChEBI" id="CHEBI:60240"/>
        <label>2</label>
        <note>catalytic</note>
    </ligand>
</feature>
<dbReference type="GO" id="GO:0004239">
    <property type="term" value="F:initiator methionyl aminopeptidase activity"/>
    <property type="evidence" value="ECO:0007669"/>
    <property type="project" value="UniProtKB-UniRule"/>
</dbReference>
<comment type="similarity">
    <text evidence="6">Belongs to the peptidase M24A family. Methionine aminopeptidase type 1 subfamily.</text>
</comment>
<dbReference type="Proteomes" id="UP000001494">
    <property type="component" value="Chromosome"/>
</dbReference>
<comment type="cofactor">
    <cofactor evidence="6">
        <name>Co(2+)</name>
        <dbReference type="ChEBI" id="CHEBI:48828"/>
    </cofactor>
    <cofactor evidence="6">
        <name>Zn(2+)</name>
        <dbReference type="ChEBI" id="CHEBI:29105"/>
    </cofactor>
    <cofactor evidence="6">
        <name>Mn(2+)</name>
        <dbReference type="ChEBI" id="CHEBI:29035"/>
    </cofactor>
    <cofactor evidence="6">
        <name>Fe(2+)</name>
        <dbReference type="ChEBI" id="CHEBI:29033"/>
    </cofactor>
    <text evidence="6">Binds 2 divalent metal cations per subunit. Has a high-affinity and a low affinity metal-binding site. The true nature of the physiological cofactor is under debate. The enzyme is active with cobalt, zinc, manganese or divalent iron ions. Most likely, methionine aminopeptidases function as mononuclear Fe(2+)-metalloproteases under physiological conditions, and the catalytically relevant metal-binding site has been assigned to the histidine-containing high-affinity site.</text>
</comment>
<sequence length="276" mass="29849">MTEYIHVKEGDAAIRTHAIKLYDENAFAGMRKAGRLAADVLDALVPYVKPGVTTEALDTLADDLIRQGGGVSACRYYRGYPKSVCISANHVICHGIPGPKALKSGDIINIDVTVIVDGWHGDTSRMFFVGDVPLKAKKLVDVTYQALMLGIEQAKPGNHIGDIGYAIQTLAAKHRYGVVRDFCGHGLGKVFHDRPEVVHVGIPGEGVELKPGMLFTIEPMINIGKPDVKILDDGWTSVTRDRSLSAQFEHSIGITEKGCEIFTKSAAGLDAPPYQV</sequence>
<dbReference type="PRINTS" id="PR00599">
    <property type="entry name" value="MAPEPTIDASE"/>
</dbReference>
<dbReference type="GO" id="GO:0005829">
    <property type="term" value="C:cytosol"/>
    <property type="evidence" value="ECO:0007669"/>
    <property type="project" value="TreeGrafter"/>
</dbReference>
<dbReference type="CDD" id="cd01086">
    <property type="entry name" value="MetAP1"/>
    <property type="match status" value="1"/>
</dbReference>
<dbReference type="KEGG" id="zmm:Zmob_0008"/>
<dbReference type="InterPro" id="IPR001714">
    <property type="entry name" value="Pept_M24_MAP"/>
</dbReference>
<feature type="domain" description="Peptidase M24" evidence="8">
    <location>
        <begin position="29"/>
        <end position="256"/>
    </location>
</feature>
<evidence type="ECO:0000256" key="3">
    <source>
        <dbReference type="ARBA" id="ARBA00022670"/>
    </source>
</evidence>
<dbReference type="PANTHER" id="PTHR43330">
    <property type="entry name" value="METHIONINE AMINOPEPTIDASE"/>
    <property type="match status" value="1"/>
</dbReference>
<dbReference type="HOGENOM" id="CLU_015857_0_0_5"/>
<evidence type="ECO:0000313" key="10">
    <source>
        <dbReference type="Proteomes" id="UP000001494"/>
    </source>
</evidence>
<feature type="binding site" evidence="6">
    <location>
        <position position="122"/>
    </location>
    <ligand>
        <name>a divalent metal cation</name>
        <dbReference type="ChEBI" id="CHEBI:60240"/>
        <label>1</label>
    </ligand>
</feature>
<dbReference type="InterPro" id="IPR000994">
    <property type="entry name" value="Pept_M24"/>
</dbReference>
<dbReference type="GeneID" id="79903555"/>
<dbReference type="PROSITE" id="PS00680">
    <property type="entry name" value="MAP_1"/>
    <property type="match status" value="1"/>
</dbReference>
<dbReference type="AlphaFoldDB" id="A0A0H3FVS1"/>
<evidence type="ECO:0000256" key="5">
    <source>
        <dbReference type="ARBA" id="ARBA00022801"/>
    </source>
</evidence>
<comment type="catalytic activity">
    <reaction evidence="6 7">
        <text>Release of N-terminal amino acids, preferentially methionine, from peptides and arylamides.</text>
        <dbReference type="EC" id="3.4.11.18"/>
    </reaction>
</comment>
<evidence type="ECO:0000259" key="8">
    <source>
        <dbReference type="Pfam" id="PF00557"/>
    </source>
</evidence>
<evidence type="ECO:0000256" key="1">
    <source>
        <dbReference type="ARBA" id="ARBA00002521"/>
    </source>
</evidence>
<organism evidence="9 10">
    <name type="scientific">Zymomonas mobilis subsp. mobilis (strain ATCC 10988 / DSM 424 / LMG 404 / NCIMB 8938 / NRRL B-806 / ZM1)</name>
    <dbReference type="NCBI Taxonomy" id="555217"/>
    <lineage>
        <taxon>Bacteria</taxon>
        <taxon>Pseudomonadati</taxon>
        <taxon>Pseudomonadota</taxon>
        <taxon>Alphaproteobacteria</taxon>
        <taxon>Sphingomonadales</taxon>
        <taxon>Zymomonadaceae</taxon>
        <taxon>Zymomonas</taxon>
    </lineage>
</organism>
<proteinExistence type="inferred from homology"/>
<comment type="function">
    <text evidence="1 6">Removes the N-terminal methionine from nascent proteins. The N-terminal methionine is often cleaved when the second residue in the primary sequence is small and uncharged (Met-Ala-, Cys, Gly, Pro, Ser, Thr, or Val). Requires deformylation of the N(alpha)-formylated initiator methionine before it can be hydrolyzed.</text>
</comment>
<reference evidence="9 10" key="1">
    <citation type="journal article" date="2011" name="J. Bacteriol.">
        <title>Genome sequence of the ethanol-producing Zymomonas mobilis subsp. mobilis lectotype strain ATCC 10988.</title>
        <authorList>
            <person name="Pappas K.M."/>
            <person name="Kouvelis V.N."/>
            <person name="Saunders E."/>
            <person name="Brettin T.S."/>
            <person name="Bruce D."/>
            <person name="Detter C."/>
            <person name="Balakireva M."/>
            <person name="Han C.S."/>
            <person name="Savvakis G."/>
            <person name="Kyrpides N.C."/>
            <person name="Typas M.A."/>
        </authorList>
    </citation>
    <scope>NUCLEOTIDE SEQUENCE [LARGE SCALE GENOMIC DNA]</scope>
    <source>
        <strain evidence="10">ATCC 10988 / DSM 424 / CCUG 17860 / LMG 404 / NCIMB 8938 / NRRL B-806 / ZM1</strain>
    </source>
</reference>
<dbReference type="NCBIfam" id="TIGR00500">
    <property type="entry name" value="met_pdase_I"/>
    <property type="match status" value="1"/>
</dbReference>
<feature type="binding site" evidence="6">
    <location>
        <position position="249"/>
    </location>
    <ligand>
        <name>a divalent metal cation</name>
        <dbReference type="ChEBI" id="CHEBI:60240"/>
        <label>1</label>
    </ligand>
</feature>
<dbReference type="EMBL" id="CP002850">
    <property type="protein sequence ID" value="AEH61865.1"/>
    <property type="molecule type" value="Genomic_DNA"/>
</dbReference>
<evidence type="ECO:0000313" key="9">
    <source>
        <dbReference type="EMBL" id="AEH61865.1"/>
    </source>
</evidence>
<accession>A0A0H3FVS1</accession>
<keyword evidence="5 6" id="KW-0378">Hydrolase</keyword>
<evidence type="ECO:0000256" key="4">
    <source>
        <dbReference type="ARBA" id="ARBA00022723"/>
    </source>
</evidence>